<dbReference type="GO" id="GO:0043539">
    <property type="term" value="F:protein serine/threonine kinase activator activity"/>
    <property type="evidence" value="ECO:0007669"/>
    <property type="project" value="TreeGrafter"/>
</dbReference>
<feature type="region of interest" description="Disordered" evidence="5">
    <location>
        <begin position="562"/>
        <end position="633"/>
    </location>
</feature>
<evidence type="ECO:0000256" key="4">
    <source>
        <dbReference type="PROSITE-ProRule" id="PRU00600"/>
    </source>
</evidence>
<feature type="region of interest" description="Disordered" evidence="5">
    <location>
        <begin position="1"/>
        <end position="86"/>
    </location>
</feature>
<dbReference type="PROSITE" id="PS51265">
    <property type="entry name" value="ZF_DBF4"/>
    <property type="match status" value="1"/>
</dbReference>
<feature type="compositionally biased region" description="Low complexity" evidence="5">
    <location>
        <begin position="1"/>
        <end position="20"/>
    </location>
</feature>
<dbReference type="InterPro" id="IPR055116">
    <property type="entry name" value="DBF4_BRCT"/>
</dbReference>
<dbReference type="RefSeq" id="XP_009547727.1">
    <property type="nucleotide sequence ID" value="XM_009549432.1"/>
</dbReference>
<name>W4K5G0_HETIT</name>
<feature type="compositionally biased region" description="Basic and acidic residues" evidence="5">
    <location>
        <begin position="66"/>
        <end position="86"/>
    </location>
</feature>
<evidence type="ECO:0000313" key="7">
    <source>
        <dbReference type="EMBL" id="ETW81047.1"/>
    </source>
</evidence>
<dbReference type="FunFam" id="6.10.250.3410:FF:000001">
    <property type="entry name" value="Protein DBF4 homolog A"/>
    <property type="match status" value="1"/>
</dbReference>
<dbReference type="PANTHER" id="PTHR15375">
    <property type="entry name" value="ACTIVATOR OF S-PHASE KINASE-RELATED"/>
    <property type="match status" value="1"/>
</dbReference>
<dbReference type="GO" id="GO:1901987">
    <property type="term" value="P:regulation of cell cycle phase transition"/>
    <property type="evidence" value="ECO:0007669"/>
    <property type="project" value="TreeGrafter"/>
</dbReference>
<dbReference type="Gene3D" id="3.40.50.10190">
    <property type="entry name" value="BRCT domain"/>
    <property type="match status" value="1"/>
</dbReference>
<dbReference type="KEGG" id="hir:HETIRDRAFT_476839"/>
<dbReference type="InterPro" id="IPR051590">
    <property type="entry name" value="Replication_Regulatory_Kinase"/>
</dbReference>
<dbReference type="GO" id="GO:0010571">
    <property type="term" value="P:positive regulation of nuclear cell cycle DNA replication"/>
    <property type="evidence" value="ECO:0007669"/>
    <property type="project" value="TreeGrafter"/>
</dbReference>
<feature type="compositionally biased region" description="Low complexity" evidence="5">
    <location>
        <begin position="27"/>
        <end position="37"/>
    </location>
</feature>
<feature type="compositionally biased region" description="Basic and acidic residues" evidence="5">
    <location>
        <begin position="563"/>
        <end position="597"/>
    </location>
</feature>
<dbReference type="PANTHER" id="PTHR15375:SF26">
    <property type="entry name" value="PROTEIN CHIFFON"/>
    <property type="match status" value="1"/>
</dbReference>
<evidence type="ECO:0000256" key="1">
    <source>
        <dbReference type="ARBA" id="ARBA00022723"/>
    </source>
</evidence>
<dbReference type="eggNOG" id="KOG4139">
    <property type="taxonomic scope" value="Eukaryota"/>
</dbReference>
<reference evidence="7 8" key="1">
    <citation type="journal article" date="2012" name="New Phytol.">
        <title>Insight into trade-off between wood decay and parasitism from the genome of a fungal forest pathogen.</title>
        <authorList>
            <person name="Olson A."/>
            <person name="Aerts A."/>
            <person name="Asiegbu F."/>
            <person name="Belbahri L."/>
            <person name="Bouzid O."/>
            <person name="Broberg A."/>
            <person name="Canback B."/>
            <person name="Coutinho P.M."/>
            <person name="Cullen D."/>
            <person name="Dalman K."/>
            <person name="Deflorio G."/>
            <person name="van Diepen L.T."/>
            <person name="Dunand C."/>
            <person name="Duplessis S."/>
            <person name="Durling M."/>
            <person name="Gonthier P."/>
            <person name="Grimwood J."/>
            <person name="Fossdal C.G."/>
            <person name="Hansson D."/>
            <person name="Henrissat B."/>
            <person name="Hietala A."/>
            <person name="Himmelstrand K."/>
            <person name="Hoffmeister D."/>
            <person name="Hogberg N."/>
            <person name="James T.Y."/>
            <person name="Karlsson M."/>
            <person name="Kohler A."/>
            <person name="Kues U."/>
            <person name="Lee Y.H."/>
            <person name="Lin Y.C."/>
            <person name="Lind M."/>
            <person name="Lindquist E."/>
            <person name="Lombard V."/>
            <person name="Lucas S."/>
            <person name="Lunden K."/>
            <person name="Morin E."/>
            <person name="Murat C."/>
            <person name="Park J."/>
            <person name="Raffaello T."/>
            <person name="Rouze P."/>
            <person name="Salamov A."/>
            <person name="Schmutz J."/>
            <person name="Solheim H."/>
            <person name="Stahlberg J."/>
            <person name="Velez H."/>
            <person name="de Vries R.P."/>
            <person name="Wiebenga A."/>
            <person name="Woodward S."/>
            <person name="Yakovlev I."/>
            <person name="Garbelotto M."/>
            <person name="Martin F."/>
            <person name="Grigoriev I.V."/>
            <person name="Stenlid J."/>
        </authorList>
    </citation>
    <scope>NUCLEOTIDE SEQUENCE [LARGE SCALE GENOMIC DNA]</scope>
    <source>
        <strain evidence="7 8">TC 32-1</strain>
    </source>
</reference>
<dbReference type="OrthoDB" id="21380at2759"/>
<dbReference type="InParanoid" id="W4K5G0"/>
<dbReference type="GO" id="GO:0008270">
    <property type="term" value="F:zinc ion binding"/>
    <property type="evidence" value="ECO:0007669"/>
    <property type="project" value="UniProtKB-KW"/>
</dbReference>
<protein>
    <recommendedName>
        <fullName evidence="6">DBF4-type domain-containing protein</fullName>
    </recommendedName>
</protein>
<dbReference type="FunCoup" id="W4K5G0">
    <property type="interactions" value="87"/>
</dbReference>
<evidence type="ECO:0000259" key="6">
    <source>
        <dbReference type="PROSITE" id="PS51265"/>
    </source>
</evidence>
<keyword evidence="3" id="KW-0862">Zinc</keyword>
<feature type="domain" description="DBF4-type" evidence="6">
    <location>
        <begin position="508"/>
        <end position="557"/>
    </location>
</feature>
<accession>W4K5G0</accession>
<dbReference type="Pfam" id="PF22437">
    <property type="entry name" value="DBF4_BRCT"/>
    <property type="match status" value="1"/>
</dbReference>
<evidence type="ECO:0000256" key="2">
    <source>
        <dbReference type="ARBA" id="ARBA00022771"/>
    </source>
</evidence>
<keyword evidence="2 4" id="KW-0863">Zinc-finger</keyword>
<evidence type="ECO:0000313" key="8">
    <source>
        <dbReference type="Proteomes" id="UP000030671"/>
    </source>
</evidence>
<feature type="region of interest" description="Disordered" evidence="5">
    <location>
        <begin position="473"/>
        <end position="510"/>
    </location>
</feature>
<dbReference type="InterPro" id="IPR036420">
    <property type="entry name" value="BRCT_dom_sf"/>
</dbReference>
<dbReference type="InterPro" id="IPR013939">
    <property type="entry name" value="Regulatory_Dfp1/Him1"/>
</dbReference>
<dbReference type="STRING" id="747525.W4K5G0"/>
<feature type="compositionally biased region" description="Basic residues" evidence="5">
    <location>
        <begin position="341"/>
        <end position="355"/>
    </location>
</feature>
<feature type="compositionally biased region" description="Basic and acidic residues" evidence="5">
    <location>
        <begin position="327"/>
        <end position="340"/>
    </location>
</feature>
<dbReference type="HOGENOM" id="CLU_017715_1_0_1"/>
<evidence type="ECO:0000256" key="3">
    <source>
        <dbReference type="ARBA" id="ARBA00022833"/>
    </source>
</evidence>
<dbReference type="InterPro" id="IPR038545">
    <property type="entry name" value="Znf_DBF_sf"/>
</dbReference>
<evidence type="ECO:0000256" key="5">
    <source>
        <dbReference type="SAM" id="MobiDB-lite"/>
    </source>
</evidence>
<dbReference type="GO" id="GO:0031431">
    <property type="term" value="C:Dbf4-dependent protein kinase complex"/>
    <property type="evidence" value="ECO:0007669"/>
    <property type="project" value="TreeGrafter"/>
</dbReference>
<dbReference type="Gene3D" id="6.10.250.3410">
    <property type="entry name" value="DBF zinc finger"/>
    <property type="match status" value="1"/>
</dbReference>
<dbReference type="SMART" id="SM00586">
    <property type="entry name" value="ZnF_DBF"/>
    <property type="match status" value="1"/>
</dbReference>
<sequence length="633" mass="71635">MTTLLRRPALTPRTLPQLPTVVSPLQARSKASTSTSSKRPRSPDPMFDNQSNSVKRLRATPPQTASRDDDPKNKDRRRAEREAQNEEFKTKYTRAFPTFVFYVDWDADAEGQAVKERLCARVLHMGAQIDDFFSNAITHFITNKPIPSDDLGANKENMSRSRLRTSRTPSLLKSPIRLKGRVTDDVPYDNLVRKAISFGMKVWSITKLESVLDRCQAPGAPAAAAASSAALSNQRSLSRALRLEQLNGTTERDPQQKQYKFRYFSKNSYFVLVEDLKQELATIHSMEYRITKKPDGSEQVSWPVLHCHPKARGPFIEYDEREARRAAKLEKQDKEREEERRRRKAKLRERERRRRAHEEAQAQMQAKRSGDLRRTVSMVNLYRRVQEEDAANGLIDLDAELCDTMDSANASGYLQSGTYMAASGNSVSITSTTGTTSTAGHQLRSVQLPAGLRERLQQQVVTSRRVTLGPAAQNRKIGDMGPPVGIPERKPLRKSKSTNTMKLPEREEGSKPGYCECCRTKFLSFSEHIKSVKHRNFAANDNNFLQLDDVLARVRRQTCQETEAAKDREAAMRGDVGDHEYSPSRSESEEVEVDRNVRTVSSSEGDLLPPPQVQENEEYDSEADAEGEDDDEL</sequence>
<proteinExistence type="predicted"/>
<dbReference type="Pfam" id="PF07535">
    <property type="entry name" value="zf-DBF"/>
    <property type="match status" value="1"/>
</dbReference>
<dbReference type="Proteomes" id="UP000030671">
    <property type="component" value="Unassembled WGS sequence"/>
</dbReference>
<dbReference type="Pfam" id="PF08630">
    <property type="entry name" value="Dfp1_Him1_M"/>
    <property type="match status" value="1"/>
</dbReference>
<feature type="region of interest" description="Disordered" evidence="5">
    <location>
        <begin position="327"/>
        <end position="371"/>
    </location>
</feature>
<dbReference type="AlphaFoldDB" id="W4K5G0"/>
<dbReference type="GO" id="GO:0003676">
    <property type="term" value="F:nucleic acid binding"/>
    <property type="evidence" value="ECO:0007669"/>
    <property type="project" value="InterPro"/>
</dbReference>
<dbReference type="InterPro" id="IPR006572">
    <property type="entry name" value="Znf_DBF"/>
</dbReference>
<dbReference type="GeneID" id="20677716"/>
<organism evidence="7 8">
    <name type="scientific">Heterobasidion irregulare (strain TC 32-1)</name>
    <dbReference type="NCBI Taxonomy" id="747525"/>
    <lineage>
        <taxon>Eukaryota</taxon>
        <taxon>Fungi</taxon>
        <taxon>Dikarya</taxon>
        <taxon>Basidiomycota</taxon>
        <taxon>Agaricomycotina</taxon>
        <taxon>Agaricomycetes</taxon>
        <taxon>Russulales</taxon>
        <taxon>Bondarzewiaceae</taxon>
        <taxon>Heterobasidion</taxon>
        <taxon>Heterobasidion annosum species complex</taxon>
    </lineage>
</organism>
<keyword evidence="8" id="KW-1185">Reference proteome</keyword>
<dbReference type="EMBL" id="KI925459">
    <property type="protein sequence ID" value="ETW81047.1"/>
    <property type="molecule type" value="Genomic_DNA"/>
</dbReference>
<gene>
    <name evidence="7" type="ORF">HETIRDRAFT_476839</name>
</gene>
<feature type="compositionally biased region" description="Acidic residues" evidence="5">
    <location>
        <begin position="615"/>
        <end position="633"/>
    </location>
</feature>
<keyword evidence="1" id="KW-0479">Metal-binding</keyword>